<evidence type="ECO:0000256" key="1">
    <source>
        <dbReference type="ARBA" id="ARBA00022729"/>
    </source>
</evidence>
<accession>A0A0A3XN69</accession>
<dbReference type="STRING" id="375.BKD09_RS19050"/>
<dbReference type="AlphaFoldDB" id="A0A0A3XN69"/>
<feature type="chain" id="PRO_5002005052" evidence="2">
    <location>
        <begin position="23"/>
        <end position="323"/>
    </location>
</feature>
<dbReference type="RefSeq" id="WP_039152578.1">
    <property type="nucleotide sequence ID" value="NZ_CP126005.1"/>
</dbReference>
<proteinExistence type="predicted"/>
<organism evidence="3 4">
    <name type="scientific">Bradyrhizobium japonicum</name>
    <dbReference type="NCBI Taxonomy" id="375"/>
    <lineage>
        <taxon>Bacteria</taxon>
        <taxon>Pseudomonadati</taxon>
        <taxon>Pseudomonadota</taxon>
        <taxon>Alphaproteobacteria</taxon>
        <taxon>Hyphomicrobiales</taxon>
        <taxon>Nitrobacteraceae</taxon>
        <taxon>Bradyrhizobium</taxon>
    </lineage>
</organism>
<reference evidence="3 4" key="1">
    <citation type="submission" date="2014-09" db="EMBL/GenBank/DDBJ databases">
        <title>Draft genome of Bradyrhizobium japonicum Is-34.</title>
        <authorList>
            <person name="Tsurumaru H."/>
            <person name="Yamakawa T."/>
            <person name="Hashimoto S."/>
            <person name="Okizaki K."/>
            <person name="Kanesaki Y."/>
            <person name="Yoshikawa H."/>
            <person name="Yajima S."/>
        </authorList>
    </citation>
    <scope>NUCLEOTIDE SEQUENCE [LARGE SCALE GENOMIC DNA]</scope>
    <source>
        <strain evidence="3 4">Is-34</strain>
    </source>
</reference>
<dbReference type="Proteomes" id="UP000030377">
    <property type="component" value="Unassembled WGS sequence"/>
</dbReference>
<dbReference type="eggNOG" id="COG1638">
    <property type="taxonomic scope" value="Bacteria"/>
</dbReference>
<dbReference type="GO" id="GO:0030288">
    <property type="term" value="C:outer membrane-bounded periplasmic space"/>
    <property type="evidence" value="ECO:0007669"/>
    <property type="project" value="InterPro"/>
</dbReference>
<dbReference type="Pfam" id="PF03480">
    <property type="entry name" value="DctP"/>
    <property type="match status" value="1"/>
</dbReference>
<dbReference type="Gene3D" id="3.40.190.170">
    <property type="entry name" value="Bacterial extracellular solute-binding protein, family 7"/>
    <property type="match status" value="1"/>
</dbReference>
<dbReference type="CDD" id="cd13671">
    <property type="entry name" value="PBP2_TRAP_SBP_like_3"/>
    <property type="match status" value="1"/>
</dbReference>
<dbReference type="NCBIfam" id="TIGR00787">
    <property type="entry name" value="dctP"/>
    <property type="match status" value="1"/>
</dbReference>
<feature type="signal peptide" evidence="2">
    <location>
        <begin position="1"/>
        <end position="22"/>
    </location>
</feature>
<evidence type="ECO:0000313" key="3">
    <source>
        <dbReference type="EMBL" id="KGT74581.1"/>
    </source>
</evidence>
<dbReference type="GO" id="GO:0030246">
    <property type="term" value="F:carbohydrate binding"/>
    <property type="evidence" value="ECO:0007669"/>
    <property type="project" value="TreeGrafter"/>
</dbReference>
<dbReference type="InterPro" id="IPR004682">
    <property type="entry name" value="TRAP_DctP"/>
</dbReference>
<dbReference type="PIRSF" id="PIRSF006470">
    <property type="entry name" value="DctB"/>
    <property type="match status" value="1"/>
</dbReference>
<sequence>MKTLTGIIAAAVLAVSAPLATARDFRSADIHPTDYPTVEAVRFMGKQLATASGGKLGVKVFPNGALGSEKDTIEQLKIGALDMMRINASPLNNFVPETIALCLPFVFRDTQHMRTVLDGPIGDEILAAMEPAGLVGLAYYDSGARSIYTVKAPVKSLADLKGLKIRVQQSDLWVGMIQSLGANPTPMPYGEVYTALKTGLVDAAENNWPSYESSRHFEAAKFYNVTEHSLAPEVLVMSKKVWDTLSKEDQAMVRKAAKESVPVMRKLWDDREQASRKTVEAAGVQVVTIANKAEFVDAMKPVYDKFAGDEKLKGLVKRIQDTK</sequence>
<keyword evidence="1 2" id="KW-0732">Signal</keyword>
<evidence type="ECO:0000313" key="4">
    <source>
        <dbReference type="Proteomes" id="UP000030377"/>
    </source>
</evidence>
<dbReference type="EMBL" id="JRPN01000029">
    <property type="protein sequence ID" value="KGT74581.1"/>
    <property type="molecule type" value="Genomic_DNA"/>
</dbReference>
<dbReference type="PANTHER" id="PTHR33376">
    <property type="match status" value="1"/>
</dbReference>
<dbReference type="InterPro" id="IPR018389">
    <property type="entry name" value="DctP_fam"/>
</dbReference>
<name>A0A0A3XN69_BRAJP</name>
<dbReference type="PANTHER" id="PTHR33376:SF2">
    <property type="entry name" value="DICARBOXYLATE-BINDING PERIPLASMIC PROTEIN"/>
    <property type="match status" value="1"/>
</dbReference>
<dbReference type="InterPro" id="IPR038404">
    <property type="entry name" value="TRAP_DctP_sf"/>
</dbReference>
<dbReference type="FunFam" id="3.40.190.170:FF:000001">
    <property type="entry name" value="TRAP dicarboxylate transporter, DctP subunit"/>
    <property type="match status" value="1"/>
</dbReference>
<comment type="caution">
    <text evidence="3">The sequence shown here is derived from an EMBL/GenBank/DDBJ whole genome shotgun (WGS) entry which is preliminary data.</text>
</comment>
<protein>
    <submittedName>
        <fullName evidence="3">C4-dicarboxylate ABC transporter</fullName>
    </submittedName>
</protein>
<dbReference type="SUPFAM" id="SSF53850">
    <property type="entry name" value="Periplasmic binding protein-like II"/>
    <property type="match status" value="1"/>
</dbReference>
<dbReference type="GO" id="GO:0055085">
    <property type="term" value="P:transmembrane transport"/>
    <property type="evidence" value="ECO:0007669"/>
    <property type="project" value="InterPro"/>
</dbReference>
<dbReference type="NCBIfam" id="NF037995">
    <property type="entry name" value="TRAP_S1"/>
    <property type="match status" value="1"/>
</dbReference>
<evidence type="ECO:0000256" key="2">
    <source>
        <dbReference type="SAM" id="SignalP"/>
    </source>
</evidence>
<gene>
    <name evidence="3" type="ORF">MA20_38040</name>
</gene>